<keyword evidence="1" id="KW-1133">Transmembrane helix</keyword>
<dbReference type="InterPro" id="IPR045340">
    <property type="entry name" value="DUF6533"/>
</dbReference>
<feature type="non-terminal residue" evidence="3">
    <location>
        <position position="159"/>
    </location>
</feature>
<sequence>WYDYALNLDREIRYFWDLKWSLNKVLFFCYRYPVLVNTALTFLTTLTGSWQTHWVCCQSVSRLVPHINHYNRVFAALRVYALFSNSRVLVALVLLSSLLNPAIFIYIFTRSIPTGITDLQGCTLSISVVGLLESTGTMLARAASVLSDGIVLVLTLVKT</sequence>
<organism evidence="3 4">
    <name type="scientific">Daedalea quercina L-15889</name>
    <dbReference type="NCBI Taxonomy" id="1314783"/>
    <lineage>
        <taxon>Eukaryota</taxon>
        <taxon>Fungi</taxon>
        <taxon>Dikarya</taxon>
        <taxon>Basidiomycota</taxon>
        <taxon>Agaricomycotina</taxon>
        <taxon>Agaricomycetes</taxon>
        <taxon>Polyporales</taxon>
        <taxon>Fomitopsis</taxon>
    </lineage>
</organism>
<dbReference type="Proteomes" id="UP000076727">
    <property type="component" value="Unassembled WGS sequence"/>
</dbReference>
<reference evidence="3 4" key="1">
    <citation type="journal article" date="2016" name="Mol. Biol. Evol.">
        <title>Comparative Genomics of Early-Diverging Mushroom-Forming Fungi Provides Insights into the Origins of Lignocellulose Decay Capabilities.</title>
        <authorList>
            <person name="Nagy L.G."/>
            <person name="Riley R."/>
            <person name="Tritt A."/>
            <person name="Adam C."/>
            <person name="Daum C."/>
            <person name="Floudas D."/>
            <person name="Sun H."/>
            <person name="Yadav J.S."/>
            <person name="Pangilinan J."/>
            <person name="Larsson K.H."/>
            <person name="Matsuura K."/>
            <person name="Barry K."/>
            <person name="Labutti K."/>
            <person name="Kuo R."/>
            <person name="Ohm R.A."/>
            <person name="Bhattacharya S.S."/>
            <person name="Shirouzu T."/>
            <person name="Yoshinaga Y."/>
            <person name="Martin F.M."/>
            <person name="Grigoriev I.V."/>
            <person name="Hibbett D.S."/>
        </authorList>
    </citation>
    <scope>NUCLEOTIDE SEQUENCE [LARGE SCALE GENOMIC DNA]</scope>
    <source>
        <strain evidence="3 4">L-15889</strain>
    </source>
</reference>
<dbReference type="EMBL" id="KV429320">
    <property type="protein sequence ID" value="KZT63046.1"/>
    <property type="molecule type" value="Genomic_DNA"/>
</dbReference>
<protein>
    <recommendedName>
        <fullName evidence="2">DUF6533 domain-containing protein</fullName>
    </recommendedName>
</protein>
<proteinExistence type="predicted"/>
<keyword evidence="1" id="KW-0472">Membrane</keyword>
<name>A0A165KEW1_9APHY</name>
<gene>
    <name evidence="3" type="ORF">DAEQUDRAFT_654937</name>
</gene>
<feature type="transmembrane region" description="Helical" evidence="1">
    <location>
        <begin position="138"/>
        <end position="157"/>
    </location>
</feature>
<dbReference type="Pfam" id="PF20151">
    <property type="entry name" value="DUF6533"/>
    <property type="match status" value="1"/>
</dbReference>
<feature type="transmembrane region" description="Helical" evidence="1">
    <location>
        <begin position="88"/>
        <end position="109"/>
    </location>
</feature>
<evidence type="ECO:0000313" key="4">
    <source>
        <dbReference type="Proteomes" id="UP000076727"/>
    </source>
</evidence>
<dbReference type="AlphaFoldDB" id="A0A165KEW1"/>
<evidence type="ECO:0000259" key="2">
    <source>
        <dbReference type="Pfam" id="PF20151"/>
    </source>
</evidence>
<accession>A0A165KEW1</accession>
<keyword evidence="1" id="KW-0812">Transmembrane</keyword>
<feature type="domain" description="DUF6533" evidence="2">
    <location>
        <begin position="2"/>
        <end position="35"/>
    </location>
</feature>
<evidence type="ECO:0000256" key="1">
    <source>
        <dbReference type="SAM" id="Phobius"/>
    </source>
</evidence>
<evidence type="ECO:0000313" key="3">
    <source>
        <dbReference type="EMBL" id="KZT63046.1"/>
    </source>
</evidence>
<keyword evidence="4" id="KW-1185">Reference proteome</keyword>
<feature type="non-terminal residue" evidence="3">
    <location>
        <position position="1"/>
    </location>
</feature>
<dbReference type="OrthoDB" id="2799939at2759"/>